<proteinExistence type="predicted"/>
<gene>
    <name evidence="1" type="ORF">VP01_2821g3</name>
</gene>
<evidence type="ECO:0000313" key="2">
    <source>
        <dbReference type="Proteomes" id="UP000037035"/>
    </source>
</evidence>
<keyword evidence="2" id="KW-1185">Reference proteome</keyword>
<accession>A0A0L6V446</accession>
<sequence>MKFRIVNRAAQLKAWLAFIDINPTKHDTTAGLHSAFNDAGKSFCEQGLSLSWDKMQGLIIQTNL</sequence>
<organism evidence="1 2">
    <name type="scientific">Puccinia sorghi</name>
    <dbReference type="NCBI Taxonomy" id="27349"/>
    <lineage>
        <taxon>Eukaryota</taxon>
        <taxon>Fungi</taxon>
        <taxon>Dikarya</taxon>
        <taxon>Basidiomycota</taxon>
        <taxon>Pucciniomycotina</taxon>
        <taxon>Pucciniomycetes</taxon>
        <taxon>Pucciniales</taxon>
        <taxon>Pucciniaceae</taxon>
        <taxon>Puccinia</taxon>
    </lineage>
</organism>
<evidence type="ECO:0000313" key="1">
    <source>
        <dbReference type="EMBL" id="KNZ54895.1"/>
    </source>
</evidence>
<dbReference type="AlphaFoldDB" id="A0A0L6V446"/>
<protein>
    <submittedName>
        <fullName evidence="1">Uncharacterized protein</fullName>
    </submittedName>
</protein>
<comment type="caution">
    <text evidence="1">The sequence shown here is derived from an EMBL/GenBank/DDBJ whole genome shotgun (WGS) entry which is preliminary data.</text>
</comment>
<name>A0A0L6V446_9BASI</name>
<dbReference type="EMBL" id="LAVV01007748">
    <property type="protein sequence ID" value="KNZ54895.1"/>
    <property type="molecule type" value="Genomic_DNA"/>
</dbReference>
<reference evidence="1 2" key="1">
    <citation type="submission" date="2015-08" db="EMBL/GenBank/DDBJ databases">
        <title>Next Generation Sequencing and Analysis of the Genome of Puccinia sorghi L Schw, the Causal Agent of Maize Common Rust.</title>
        <authorList>
            <person name="Rochi L."/>
            <person name="Burguener G."/>
            <person name="Darino M."/>
            <person name="Turjanski A."/>
            <person name="Kreff E."/>
            <person name="Dieguez M.J."/>
            <person name="Sacco F."/>
        </authorList>
    </citation>
    <scope>NUCLEOTIDE SEQUENCE [LARGE SCALE GENOMIC DNA]</scope>
    <source>
        <strain evidence="1 2">RO10H11247</strain>
    </source>
</reference>
<dbReference type="VEuPathDB" id="FungiDB:VP01_2821g3"/>
<dbReference type="OrthoDB" id="2507272at2759"/>
<dbReference type="Proteomes" id="UP000037035">
    <property type="component" value="Unassembled WGS sequence"/>
</dbReference>